<dbReference type="AlphaFoldDB" id="A0A139STS3"/>
<gene>
    <name evidence="2" type="ORF">AXK11_01520</name>
</gene>
<accession>A0A139STS3</accession>
<dbReference type="RefSeq" id="WP_068628343.1">
    <property type="nucleotide sequence ID" value="NZ_LSZQ01000011.1"/>
</dbReference>
<evidence type="ECO:0000256" key="1">
    <source>
        <dbReference type="SAM" id="MobiDB-lite"/>
    </source>
</evidence>
<name>A0A139STS3_9BACT</name>
<feature type="region of interest" description="Disordered" evidence="1">
    <location>
        <begin position="243"/>
        <end position="263"/>
    </location>
</feature>
<dbReference type="EMBL" id="LSZQ01000011">
    <property type="protein sequence ID" value="KXU37860.1"/>
    <property type="molecule type" value="Genomic_DNA"/>
</dbReference>
<organism evidence="2 3">
    <name type="scientific">Cephaloticoccus primus</name>
    <dbReference type="NCBI Taxonomy" id="1548207"/>
    <lineage>
        <taxon>Bacteria</taxon>
        <taxon>Pseudomonadati</taxon>
        <taxon>Verrucomicrobiota</taxon>
        <taxon>Opitutia</taxon>
        <taxon>Opitutales</taxon>
        <taxon>Opitutaceae</taxon>
        <taxon>Cephaloticoccus</taxon>
    </lineage>
</organism>
<protein>
    <submittedName>
        <fullName evidence="2">Uncharacterized protein</fullName>
    </submittedName>
</protein>
<dbReference type="Proteomes" id="UP000070058">
    <property type="component" value="Unassembled WGS sequence"/>
</dbReference>
<keyword evidence="3" id="KW-1185">Reference proteome</keyword>
<dbReference type="OrthoDB" id="189114at2"/>
<evidence type="ECO:0000313" key="2">
    <source>
        <dbReference type="EMBL" id="KXU37860.1"/>
    </source>
</evidence>
<sequence length="281" mass="30803">MTDTFDTLPTIADSAAEKRLVYLVLGVSGSGRRALVRELIESGFPDEAVALLISGSEAAEMGAPDGSPDRRAVAEAMWRWEDTSAGERSASAPAVAGRIVAEWPQGAVIVFLIADGRRNPVDQVEALKPWLAQHGAELGRIFCVVNCQFAAAHPDALPWFDACVHFSDVVLLSGREGIPNKWVSDFQKRYAEQCYPCLFELVKKGRVDNPLVVLDPQARRISQYFEEAEDPLIEGLVIETDDGEVDDAEADPDDSPPEDPYLARRVGGRRAREIPDVARFI</sequence>
<proteinExistence type="predicted"/>
<comment type="caution">
    <text evidence="2">The sequence shown here is derived from an EMBL/GenBank/DDBJ whole genome shotgun (WGS) entry which is preliminary data.</text>
</comment>
<evidence type="ECO:0000313" key="3">
    <source>
        <dbReference type="Proteomes" id="UP000070058"/>
    </source>
</evidence>
<reference evidence="3" key="1">
    <citation type="submission" date="2016-02" db="EMBL/GenBank/DDBJ databases">
        <authorList>
            <person name="Sanders J.G."/>
            <person name="Lin J.Y."/>
            <person name="Wertz J.T."/>
            <person name="Russell J.A."/>
            <person name="Moreau C.S."/>
            <person name="Powell S."/>
        </authorList>
    </citation>
    <scope>NUCLEOTIDE SEQUENCE [LARGE SCALE GENOMIC DNA]</scope>
    <source>
        <strain evidence="3">CAG34</strain>
    </source>
</reference>
<feature type="compositionally biased region" description="Acidic residues" evidence="1">
    <location>
        <begin position="243"/>
        <end position="257"/>
    </location>
</feature>